<dbReference type="GO" id="GO:0090110">
    <property type="term" value="P:COPII-coated vesicle cargo loading"/>
    <property type="evidence" value="ECO:0007669"/>
    <property type="project" value="TreeGrafter"/>
</dbReference>
<dbReference type="Pfam" id="PF07304">
    <property type="entry name" value="SRA1"/>
    <property type="match status" value="1"/>
</dbReference>
<protein>
    <recommendedName>
        <fullName evidence="5">Protein transport protein SEC31</fullName>
    </recommendedName>
    <alternativeName>
        <fullName evidence="4">Protein transport protein sec31</fullName>
    </alternativeName>
</protein>
<dbReference type="OrthoDB" id="542917at2759"/>
<feature type="region of interest" description="Disordered" evidence="16">
    <location>
        <begin position="1061"/>
        <end position="1101"/>
    </location>
</feature>
<evidence type="ECO:0000313" key="19">
    <source>
        <dbReference type="Proteomes" id="UP000789831"/>
    </source>
</evidence>
<dbReference type="GO" id="GO:0030127">
    <property type="term" value="C:COPII vesicle coat"/>
    <property type="evidence" value="ECO:0007669"/>
    <property type="project" value="TreeGrafter"/>
</dbReference>
<evidence type="ECO:0000256" key="4">
    <source>
        <dbReference type="ARBA" id="ARBA00013507"/>
    </source>
</evidence>
<evidence type="ECO:0000256" key="6">
    <source>
        <dbReference type="ARBA" id="ARBA00022448"/>
    </source>
</evidence>
<dbReference type="InterPro" id="IPR036322">
    <property type="entry name" value="WD40_repeat_dom_sf"/>
</dbReference>
<sequence length="1203" mass="132403">MKLKEIPRTATFAWSPGQHLPIVASGTVAGALDASFSNTTELELFHLDLHKTDSSHELKPAGVVTSNARFDRLVWGNASDKAYGIIAGGMENGELDLWDPAIIIEGGDVEKALLLRNKQHSGNVRGLQFNPFQNNLLGSAATNGEIFIWDLTNPEKPYGPGTRSPKLEEITYLAWNNQVQHILATSSTTGYTVIWDLKNKREVMHLSYSGPTANIGAPYGMGSLNVAGALGGGGRRGTTSVAWNPDVATQLITASEDDNNPVIVMWDLRNAHAPEKVLTGHQKGILALSWCRKDADLLLSSGKDSRTLCWNPRTSETIGELPPSSNWIFDVQWCPGNPDLLATASFDGKISVHSLQSPHDPQTSIPQNDDPFAPITSSYNQQSLALKQPPKWLRRPVGAVFGFGGKVVSFTNKPVTGLNGTTYRVIISTPITEPEFVKRSIELETSIEAKTLVHLCENRGKEARNDLESENWKVLQTLFNEDAREQLVKHLGFSKADVVAQISDAIKAMKLDSTSKMDNDPSSILQPSYIDSGKVSTSNSPIDVKNESQSIITSKKEDGLDALFTDGPNSGGLSDASDLFSSTSIPDAFTVAAALKTSNEEKAFKIYPADESEYDKLVTRSIVLGDFESAVNLCLEANRLSDALVLAGFGGPELLQRTQKIYFERCASTVPYLRLLQSIVSGDLSDIVYNADLSEWQEVVVVLCTFARGEEFAGLCNSLGQRLEEQYRKLQSTFETEEVKAQALRYRRSAVLCYLGSGNLENVVNIWIAEQEEEEQDKEHLDSPYSYHAKTLQNLIEKVTVFRKAIDYLATLYQKYAEYAAILAAQGRLSSALKYISLIPLEYQSDDTQELQDSLTIIRERIYNSGVDVGNTKPPTFPFEQVFVGADGESNPFNASNEVNQYQQTAINNNLAQAYNPQQQIPAGQTNYYNQQQLYPYNVPQQVGGLYQPPALQQQIPPNQQPIGYNNQYAQVGYNVSAPYQQPAYPTAPHYPTRGGPPPGVPYQPIPPPTSPNNATRISPPPQTRQVPQDYYGPGRSTPTPPPPINNQVYAVNNPTNLGFPTATTAQNAPQPVQPAKAPAPAKAPTPVNKHPAGDRTHIPPAHKPIYEIFSSELLRAQQKSPPNQKKVLDDTAKRLNALFDELNNELVPQPVIGSLLNLVQALQVRDYATVTRIHVELMTTKFDECQKWIVGLKRLIDILKVL</sequence>
<feature type="repeat" description="WD" evidence="15">
    <location>
        <begin position="278"/>
        <end position="320"/>
    </location>
</feature>
<evidence type="ECO:0000256" key="1">
    <source>
        <dbReference type="ARBA" id="ARBA00004299"/>
    </source>
</evidence>
<dbReference type="InterPro" id="IPR040251">
    <property type="entry name" value="SEC31-like"/>
</dbReference>
<dbReference type="Gene3D" id="1.20.940.10">
    <property type="entry name" value="Functional domain of the splicing factor Prp18"/>
    <property type="match status" value="1"/>
</dbReference>
<evidence type="ECO:0000256" key="11">
    <source>
        <dbReference type="ARBA" id="ARBA00022927"/>
    </source>
</evidence>
<evidence type="ECO:0000256" key="13">
    <source>
        <dbReference type="ARBA" id="ARBA00023329"/>
    </source>
</evidence>
<dbReference type="PROSITE" id="PS00678">
    <property type="entry name" value="WD_REPEATS_1"/>
    <property type="match status" value="1"/>
</dbReference>
<evidence type="ECO:0000256" key="8">
    <source>
        <dbReference type="ARBA" id="ARBA00022737"/>
    </source>
</evidence>
<dbReference type="InterPro" id="IPR019775">
    <property type="entry name" value="WD40_repeat_CS"/>
</dbReference>
<comment type="subcellular location">
    <subcellularLocation>
        <location evidence="1">Cytoplasmic vesicle</location>
        <location evidence="1">COPII-coated vesicle membrane</location>
        <topology evidence="1">Peripheral membrane protein</topology>
        <orientation evidence="1">Cytoplasmic side</orientation>
    </subcellularLocation>
    <subcellularLocation>
        <location evidence="2">Endoplasmic reticulum membrane</location>
        <topology evidence="2">Peripheral membrane protein</topology>
        <orientation evidence="2">Cytoplasmic side</orientation>
    </subcellularLocation>
</comment>
<keyword evidence="12" id="KW-0472">Membrane</keyword>
<reference evidence="18" key="1">
    <citation type="submission" date="2021-06" db="EMBL/GenBank/DDBJ databases">
        <authorList>
            <person name="Kallberg Y."/>
            <person name="Tangrot J."/>
            <person name="Rosling A."/>
        </authorList>
    </citation>
    <scope>NUCLEOTIDE SEQUENCE</scope>
    <source>
        <strain evidence="18">MT106</strain>
    </source>
</reference>
<dbReference type="FunFam" id="2.130.10.10:FF:000193">
    <property type="entry name" value="Protein transport protein SEC31, putative"/>
    <property type="match status" value="1"/>
</dbReference>
<dbReference type="InterPro" id="IPR009917">
    <property type="entry name" value="SRA1/Sec31"/>
</dbReference>
<dbReference type="Gene3D" id="2.130.10.10">
    <property type="entry name" value="YVTN repeat-like/Quinoprotein amine dehydrogenase"/>
    <property type="match status" value="1"/>
</dbReference>
<keyword evidence="13" id="KW-0968">Cytoplasmic vesicle</keyword>
<dbReference type="EMBL" id="CAJVPL010001895">
    <property type="protein sequence ID" value="CAG8591763.1"/>
    <property type="molecule type" value="Genomic_DNA"/>
</dbReference>
<dbReference type="GO" id="GO:0070971">
    <property type="term" value="C:endoplasmic reticulum exit site"/>
    <property type="evidence" value="ECO:0007669"/>
    <property type="project" value="TreeGrafter"/>
</dbReference>
<dbReference type="GO" id="GO:0007029">
    <property type="term" value="P:endoplasmic reticulum organization"/>
    <property type="evidence" value="ECO:0007669"/>
    <property type="project" value="TreeGrafter"/>
</dbReference>
<dbReference type="SMART" id="SM00320">
    <property type="entry name" value="WD40"/>
    <property type="match status" value="5"/>
</dbReference>
<dbReference type="GO" id="GO:0015031">
    <property type="term" value="P:protein transport"/>
    <property type="evidence" value="ECO:0007669"/>
    <property type="project" value="UniProtKB-KW"/>
</dbReference>
<evidence type="ECO:0000259" key="17">
    <source>
        <dbReference type="Pfam" id="PF07304"/>
    </source>
</evidence>
<feature type="compositionally biased region" description="Low complexity" evidence="16">
    <location>
        <begin position="1061"/>
        <end position="1090"/>
    </location>
</feature>
<dbReference type="Proteomes" id="UP000789831">
    <property type="component" value="Unassembled WGS sequence"/>
</dbReference>
<dbReference type="AlphaFoldDB" id="A0A9N9C8X3"/>
<dbReference type="SUPFAM" id="SSF50978">
    <property type="entry name" value="WD40 repeat-like"/>
    <property type="match status" value="1"/>
</dbReference>
<name>A0A9N9C8X3_9GLOM</name>
<feature type="repeat" description="WD" evidence="15">
    <location>
        <begin position="117"/>
        <end position="159"/>
    </location>
</feature>
<evidence type="ECO:0000256" key="2">
    <source>
        <dbReference type="ARBA" id="ARBA00004397"/>
    </source>
</evidence>
<comment type="caution">
    <text evidence="18">The sequence shown here is derived from an EMBL/GenBank/DDBJ whole genome shotgun (WGS) entry which is preliminary data.</text>
</comment>
<evidence type="ECO:0000256" key="5">
    <source>
        <dbReference type="ARBA" id="ARBA00021236"/>
    </source>
</evidence>
<evidence type="ECO:0000313" key="18">
    <source>
        <dbReference type="EMBL" id="CAG8591763.1"/>
    </source>
</evidence>
<proteinExistence type="inferred from homology"/>
<keyword evidence="6" id="KW-0813">Transport</keyword>
<dbReference type="Pfam" id="PF00400">
    <property type="entry name" value="WD40"/>
    <property type="match status" value="2"/>
</dbReference>
<accession>A0A9N9C8X3</accession>
<dbReference type="InterPro" id="IPR015943">
    <property type="entry name" value="WD40/YVTN_repeat-like_dom_sf"/>
</dbReference>
<dbReference type="GO" id="GO:0005198">
    <property type="term" value="F:structural molecule activity"/>
    <property type="evidence" value="ECO:0007669"/>
    <property type="project" value="TreeGrafter"/>
</dbReference>
<dbReference type="PROSITE" id="PS50082">
    <property type="entry name" value="WD_REPEATS_2"/>
    <property type="match status" value="2"/>
</dbReference>
<keyword evidence="11" id="KW-0653">Protein transport</keyword>
<evidence type="ECO:0000256" key="10">
    <source>
        <dbReference type="ARBA" id="ARBA00022892"/>
    </source>
</evidence>
<keyword evidence="19" id="KW-1185">Reference proteome</keyword>
<feature type="compositionally biased region" description="Polar residues" evidence="16">
    <location>
        <begin position="353"/>
        <end position="367"/>
    </location>
</feature>
<evidence type="ECO:0000256" key="12">
    <source>
        <dbReference type="ARBA" id="ARBA00023136"/>
    </source>
</evidence>
<dbReference type="Gene3D" id="1.25.40.1030">
    <property type="match status" value="1"/>
</dbReference>
<keyword evidence="7 15" id="KW-0853">WD repeat</keyword>
<keyword evidence="9" id="KW-0256">Endoplasmic reticulum</keyword>
<dbReference type="PANTHER" id="PTHR13923">
    <property type="entry name" value="SEC31-RELATED PROTEIN"/>
    <property type="match status" value="1"/>
</dbReference>
<evidence type="ECO:0000256" key="7">
    <source>
        <dbReference type="ARBA" id="ARBA00022574"/>
    </source>
</evidence>
<comment type="function">
    <text evidence="14">Component of the coat protein complex II (COPII) which promotes the formation of transport vesicles from the endoplasmic reticulum (ER). The coat has two main functions, the physical deformation of the endoplasmic reticulum membrane into vesicles and the selection of cargo molecules.</text>
</comment>
<feature type="region of interest" description="Disordered" evidence="16">
    <location>
        <begin position="987"/>
        <end position="1043"/>
    </location>
</feature>
<comment type="similarity">
    <text evidence="3">Belongs to the WD repeat SEC31 family.</text>
</comment>
<evidence type="ECO:0000256" key="14">
    <source>
        <dbReference type="ARBA" id="ARBA00025471"/>
    </source>
</evidence>
<gene>
    <name evidence="18" type="ORF">AGERDE_LOCUS8643</name>
</gene>
<feature type="region of interest" description="Disordered" evidence="16">
    <location>
        <begin position="352"/>
        <end position="373"/>
    </location>
</feature>
<dbReference type="PANTHER" id="PTHR13923:SF11">
    <property type="entry name" value="SECRETORY 31, ISOFORM D"/>
    <property type="match status" value="1"/>
</dbReference>
<keyword evidence="8" id="KW-0677">Repeat</keyword>
<evidence type="ECO:0000256" key="15">
    <source>
        <dbReference type="PROSITE-ProRule" id="PRU00221"/>
    </source>
</evidence>
<organism evidence="18 19">
    <name type="scientific">Ambispora gerdemannii</name>
    <dbReference type="NCBI Taxonomy" id="144530"/>
    <lineage>
        <taxon>Eukaryota</taxon>
        <taxon>Fungi</taxon>
        <taxon>Fungi incertae sedis</taxon>
        <taxon>Mucoromycota</taxon>
        <taxon>Glomeromycotina</taxon>
        <taxon>Glomeromycetes</taxon>
        <taxon>Archaeosporales</taxon>
        <taxon>Ambisporaceae</taxon>
        <taxon>Ambispora</taxon>
    </lineage>
</organism>
<feature type="compositionally biased region" description="Pro residues" evidence="16">
    <location>
        <begin position="995"/>
        <end position="1011"/>
    </location>
</feature>
<dbReference type="InterPro" id="IPR001680">
    <property type="entry name" value="WD40_rpt"/>
</dbReference>
<keyword evidence="10" id="KW-0931">ER-Golgi transport</keyword>
<evidence type="ECO:0000256" key="9">
    <source>
        <dbReference type="ARBA" id="ARBA00022824"/>
    </source>
</evidence>
<evidence type="ECO:0000256" key="3">
    <source>
        <dbReference type="ARBA" id="ARBA00009358"/>
    </source>
</evidence>
<dbReference type="GO" id="GO:0005789">
    <property type="term" value="C:endoplasmic reticulum membrane"/>
    <property type="evidence" value="ECO:0007669"/>
    <property type="project" value="UniProtKB-SubCell"/>
</dbReference>
<evidence type="ECO:0000256" key="16">
    <source>
        <dbReference type="SAM" id="MobiDB-lite"/>
    </source>
</evidence>
<feature type="domain" description="SRA1/Sec31" evidence="17">
    <location>
        <begin position="1069"/>
        <end position="1198"/>
    </location>
</feature>